<dbReference type="PROSITE" id="PS50041">
    <property type="entry name" value="C_TYPE_LECTIN_2"/>
    <property type="match status" value="1"/>
</dbReference>
<evidence type="ECO:0000313" key="3">
    <source>
        <dbReference type="Ensembl" id="ENSLCAP00010041516.1"/>
    </source>
</evidence>
<reference evidence="3" key="2">
    <citation type="submission" date="2025-08" db="UniProtKB">
        <authorList>
            <consortium name="Ensembl"/>
        </authorList>
    </citation>
    <scope>IDENTIFICATION</scope>
</reference>
<dbReference type="SMART" id="SM00034">
    <property type="entry name" value="CLECT"/>
    <property type="match status" value="1"/>
</dbReference>
<name>A0A4W6EQN1_LATCA</name>
<dbReference type="InterPro" id="IPR016187">
    <property type="entry name" value="CTDL_fold"/>
</dbReference>
<keyword evidence="4" id="KW-1185">Reference proteome</keyword>
<evidence type="ECO:0000313" key="4">
    <source>
        <dbReference type="Proteomes" id="UP000314980"/>
    </source>
</evidence>
<dbReference type="AlphaFoldDB" id="A0A4W6EQN1"/>
<dbReference type="PANTHER" id="PTHR22803">
    <property type="entry name" value="MANNOSE, PHOSPHOLIPASE, LECTIN RECEPTOR RELATED"/>
    <property type="match status" value="1"/>
</dbReference>
<keyword evidence="1" id="KW-1015">Disulfide bond</keyword>
<feature type="domain" description="C-type lectin" evidence="2">
    <location>
        <begin position="20"/>
        <end position="137"/>
    </location>
</feature>
<evidence type="ECO:0000259" key="2">
    <source>
        <dbReference type="PROSITE" id="PS50041"/>
    </source>
</evidence>
<dbReference type="GeneTree" id="ENSGT00940000162818"/>
<dbReference type="Pfam" id="PF00059">
    <property type="entry name" value="Lectin_C"/>
    <property type="match status" value="1"/>
</dbReference>
<organism evidence="3 4">
    <name type="scientific">Lates calcarifer</name>
    <name type="common">Barramundi</name>
    <name type="synonym">Holocentrus calcarifer</name>
    <dbReference type="NCBI Taxonomy" id="8187"/>
    <lineage>
        <taxon>Eukaryota</taxon>
        <taxon>Metazoa</taxon>
        <taxon>Chordata</taxon>
        <taxon>Craniata</taxon>
        <taxon>Vertebrata</taxon>
        <taxon>Euteleostomi</taxon>
        <taxon>Actinopterygii</taxon>
        <taxon>Neopterygii</taxon>
        <taxon>Teleostei</taxon>
        <taxon>Neoteleostei</taxon>
        <taxon>Acanthomorphata</taxon>
        <taxon>Carangaria</taxon>
        <taxon>Carangaria incertae sedis</taxon>
        <taxon>Centropomidae</taxon>
        <taxon>Lates</taxon>
    </lineage>
</organism>
<dbReference type="InterPro" id="IPR018378">
    <property type="entry name" value="C-type_lectin_CS"/>
</dbReference>
<dbReference type="Ensembl" id="ENSLCAT00010042554.1">
    <property type="protein sequence ID" value="ENSLCAP00010041516.1"/>
    <property type="gene ID" value="ENSLCAG00010019453.1"/>
</dbReference>
<dbReference type="SUPFAM" id="SSF56436">
    <property type="entry name" value="C-type lectin-like"/>
    <property type="match status" value="1"/>
</dbReference>
<reference evidence="3" key="3">
    <citation type="submission" date="2025-09" db="UniProtKB">
        <authorList>
            <consortium name="Ensembl"/>
        </authorList>
    </citation>
    <scope>IDENTIFICATION</scope>
</reference>
<accession>A0A4W6EQN1</accession>
<evidence type="ECO:0000256" key="1">
    <source>
        <dbReference type="ARBA" id="ARBA00023157"/>
    </source>
</evidence>
<reference evidence="4" key="1">
    <citation type="submission" date="2015-09" db="EMBL/GenBank/DDBJ databases">
        <authorList>
            <person name="Sai Rama Sridatta P."/>
        </authorList>
    </citation>
    <scope>NUCLEOTIDE SEQUENCE [LARGE SCALE GENOMIC DNA]</scope>
</reference>
<dbReference type="Gene3D" id="3.10.100.10">
    <property type="entry name" value="Mannose-Binding Protein A, subunit A"/>
    <property type="match status" value="1"/>
</dbReference>
<dbReference type="InParanoid" id="A0A4W6EQN1"/>
<dbReference type="Proteomes" id="UP000314980">
    <property type="component" value="Unassembled WGS sequence"/>
</dbReference>
<dbReference type="PROSITE" id="PS00615">
    <property type="entry name" value="C_TYPE_LECTIN_1"/>
    <property type="match status" value="1"/>
</dbReference>
<dbReference type="InterPro" id="IPR016186">
    <property type="entry name" value="C-type_lectin-like/link_sf"/>
</dbReference>
<sequence length="140" mass="15767">MSLYLGNQTTPGCPPDWTRLGSRCFIFQNSHRSMGDAENICLSLGGNLASVHSAAENRLLRELIRKESGEAFTNTQDLPSCLQKKPGQWMWTDGSNFDYQIWGPGEPNNHGGAENCIEMNWYWNDIPCFYGKPFVCAKDL</sequence>
<protein>
    <recommendedName>
        <fullName evidence="2">C-type lectin domain-containing protein</fullName>
    </recommendedName>
</protein>
<dbReference type="InterPro" id="IPR050111">
    <property type="entry name" value="C-type_lectin/snaclec_domain"/>
</dbReference>
<dbReference type="InterPro" id="IPR001304">
    <property type="entry name" value="C-type_lectin-like"/>
</dbReference>
<proteinExistence type="predicted"/>